<comment type="similarity">
    <text evidence="1">Belongs to the protein disulfide isomerase family.</text>
</comment>
<evidence type="ECO:0000256" key="1">
    <source>
        <dbReference type="ARBA" id="ARBA00006347"/>
    </source>
</evidence>
<reference evidence="4" key="2">
    <citation type="book" date="2010" name="PROCEEDINGS OF 13TH INTERNATIONAL CONFERENCE ON HARMFUL ALGAE" publisher="International Society For The Study of Harmful Algae" city="Hong Kong, China">
        <title>Dinoflagellate meta-transcriptomics enabled by spliced leader.</title>
        <editorList>
            <person name="Unknown A."/>
        </editorList>
        <authorList>
            <person name="Lin S."/>
            <person name="Zhang H."/>
        </authorList>
    </citation>
    <scope>NUCLEOTIDE SEQUENCE</scope>
    <source>
        <strain evidence="4">CCMP696</strain>
    </source>
</reference>
<dbReference type="PROSITE" id="PS51352">
    <property type="entry name" value="THIOREDOXIN_2"/>
    <property type="match status" value="1"/>
</dbReference>
<sequence length="238" mass="25955">MFAMAMKALPFRSVVKFQMAVELTQETWDRAVADKAVFVKFQAPWCGHCTSMKADWEKLMAEWKDSATAVFADVYCTADGKSLCETVGVQGFAAIKYGDPDDLQDYQGGRKFDDLSAFAKANLGPQCGPKHVYLWPDAKKADIAKFSAMDASELDEFIDKGQGTIAELQAGFKTFVGTLDAQVKAAGDKKNEIMPRLRKEYQAESDKKDEAVAAVKASGMGLAKSVKAFKASTGKAEL</sequence>
<proteinExistence type="evidence at transcript level"/>
<evidence type="ECO:0000256" key="2">
    <source>
        <dbReference type="ARBA" id="ARBA00022729"/>
    </source>
</evidence>
<dbReference type="GO" id="GO:0003756">
    <property type="term" value="F:protein disulfide isomerase activity"/>
    <property type="evidence" value="ECO:0007669"/>
    <property type="project" value="TreeGrafter"/>
</dbReference>
<evidence type="ECO:0000313" key="4">
    <source>
        <dbReference type="EMBL" id="ACU45191.1"/>
    </source>
</evidence>
<dbReference type="InterPro" id="IPR051063">
    <property type="entry name" value="PDI"/>
</dbReference>
<keyword evidence="4" id="KW-0413">Isomerase</keyword>
<dbReference type="InterPro" id="IPR036249">
    <property type="entry name" value="Thioredoxin-like_sf"/>
</dbReference>
<dbReference type="GO" id="GO:0006457">
    <property type="term" value="P:protein folding"/>
    <property type="evidence" value="ECO:0007669"/>
    <property type="project" value="TreeGrafter"/>
</dbReference>
<dbReference type="PANTHER" id="PTHR45672">
    <property type="entry name" value="PROTEIN DISULFIDE-ISOMERASE C17H9.14C-RELATED"/>
    <property type="match status" value="1"/>
</dbReference>
<keyword evidence="2" id="KW-0732">Signal</keyword>
<dbReference type="GO" id="GO:0005783">
    <property type="term" value="C:endoplasmic reticulum"/>
    <property type="evidence" value="ECO:0007669"/>
    <property type="project" value="TreeGrafter"/>
</dbReference>
<protein>
    <submittedName>
        <fullName evidence="4">Protein disulfide-isomerase-like protein EhSep2</fullName>
    </submittedName>
</protein>
<dbReference type="AlphaFoldDB" id="E8Z6W1"/>
<accession>E8Z6W1</accession>
<reference evidence="4" key="1">
    <citation type="submission" date="2008-12" db="EMBL/GenBank/DDBJ databases">
        <authorList>
            <person name="Zhang H."/>
            <person name="Lin S."/>
        </authorList>
    </citation>
    <scope>NUCLEOTIDE SEQUENCE</scope>
    <source>
        <strain evidence="4">CCMP696</strain>
    </source>
</reference>
<dbReference type="EMBL" id="FJ600171">
    <property type="protein sequence ID" value="ACU45191.1"/>
    <property type="molecule type" value="mRNA"/>
</dbReference>
<dbReference type="Pfam" id="PF00085">
    <property type="entry name" value="Thioredoxin"/>
    <property type="match status" value="1"/>
</dbReference>
<dbReference type="Gene3D" id="3.40.30.10">
    <property type="entry name" value="Glutaredoxin"/>
    <property type="match status" value="1"/>
</dbReference>
<dbReference type="InterPro" id="IPR013766">
    <property type="entry name" value="Thioredoxin_domain"/>
</dbReference>
<dbReference type="PANTHER" id="PTHR45672:SF3">
    <property type="entry name" value="THIOREDOXIN DOMAIN-CONTAINING PROTEIN 5"/>
    <property type="match status" value="1"/>
</dbReference>
<evidence type="ECO:0000259" key="3">
    <source>
        <dbReference type="PROSITE" id="PS51352"/>
    </source>
</evidence>
<dbReference type="SUPFAM" id="SSF52833">
    <property type="entry name" value="Thioredoxin-like"/>
    <property type="match status" value="1"/>
</dbReference>
<feature type="domain" description="Thioredoxin" evidence="3">
    <location>
        <begin position="3"/>
        <end position="124"/>
    </location>
</feature>
<organism evidence="4">
    <name type="scientific">Prorocentrum minimum</name>
    <name type="common">Dinoflagellate</name>
    <name type="synonym">Exuviaella minima</name>
    <dbReference type="NCBI Taxonomy" id="39449"/>
    <lineage>
        <taxon>Eukaryota</taxon>
        <taxon>Sar</taxon>
        <taxon>Alveolata</taxon>
        <taxon>Dinophyceae</taxon>
        <taxon>Prorocentrales</taxon>
        <taxon>Prorocentraceae</taxon>
        <taxon>Prorocentrum</taxon>
    </lineage>
</organism>
<name>E8Z6W1_PROMN</name>